<organism evidence="1 2">
    <name type="scientific">Gemmatimonas aurantiaca</name>
    <dbReference type="NCBI Taxonomy" id="173480"/>
    <lineage>
        <taxon>Bacteria</taxon>
        <taxon>Pseudomonadati</taxon>
        <taxon>Gemmatimonadota</taxon>
        <taxon>Gemmatimonadia</taxon>
        <taxon>Gemmatimonadales</taxon>
        <taxon>Gemmatimonadaceae</taxon>
        <taxon>Gemmatimonas</taxon>
    </lineage>
</organism>
<dbReference type="EMBL" id="DPIY01000008">
    <property type="protein sequence ID" value="HCT57268.1"/>
    <property type="molecule type" value="Genomic_DNA"/>
</dbReference>
<evidence type="ECO:0000313" key="2">
    <source>
        <dbReference type="Proteomes" id="UP000264071"/>
    </source>
</evidence>
<evidence type="ECO:0008006" key="3">
    <source>
        <dbReference type="Google" id="ProtNLM"/>
    </source>
</evidence>
<accession>A0A3D4V9F5</accession>
<reference evidence="1 2" key="1">
    <citation type="journal article" date="2018" name="Nat. Biotechnol.">
        <title>A standardized bacterial taxonomy based on genome phylogeny substantially revises the tree of life.</title>
        <authorList>
            <person name="Parks D.H."/>
            <person name="Chuvochina M."/>
            <person name="Waite D.W."/>
            <person name="Rinke C."/>
            <person name="Skarshewski A."/>
            <person name="Chaumeil P.A."/>
            <person name="Hugenholtz P."/>
        </authorList>
    </citation>
    <scope>NUCLEOTIDE SEQUENCE [LARGE SCALE GENOMIC DNA]</scope>
    <source>
        <strain evidence="1">UBA8844</strain>
    </source>
</reference>
<dbReference type="Proteomes" id="UP000264071">
    <property type="component" value="Unassembled WGS sequence"/>
</dbReference>
<gene>
    <name evidence="1" type="ORF">DGD08_08670</name>
</gene>
<evidence type="ECO:0000313" key="1">
    <source>
        <dbReference type="EMBL" id="HCT57268.1"/>
    </source>
</evidence>
<sequence length="224" mass="24394">MHAATLGVALVLGLAACAPKARPLTGAPTRAALPTFAVDPRPHVLEFTWEYKDETFEAAGEGAVRVQGPDRARLDFFLRNGMAGGYAILIGDTLSTPGGDLVKRLLPPAPLLWASLGRLALPAAPDTAARMDGDTLRADLGALRGKDASGADGRAWRIAVVGNGLHRVERIENGKVMEWVERRQEANGRWRVHYVHERGKRRLTIALTDTRYVEGFDAAIWRRS</sequence>
<name>A0A3D4V9F5_9BACT</name>
<dbReference type="AlphaFoldDB" id="A0A3D4V9F5"/>
<comment type="caution">
    <text evidence="1">The sequence shown here is derived from an EMBL/GenBank/DDBJ whole genome shotgun (WGS) entry which is preliminary data.</text>
</comment>
<protein>
    <recommendedName>
        <fullName evidence="3">Outer-membrane lipoprotein LolB</fullName>
    </recommendedName>
</protein>
<proteinExistence type="predicted"/>